<evidence type="ECO:0000313" key="2">
    <source>
        <dbReference type="EMBL" id="KAH7120829.1"/>
    </source>
</evidence>
<feature type="compositionally biased region" description="Polar residues" evidence="1">
    <location>
        <begin position="86"/>
        <end position="97"/>
    </location>
</feature>
<feature type="compositionally biased region" description="Polar residues" evidence="1">
    <location>
        <begin position="576"/>
        <end position="589"/>
    </location>
</feature>
<feature type="compositionally biased region" description="Polar residues" evidence="1">
    <location>
        <begin position="741"/>
        <end position="750"/>
    </location>
</feature>
<evidence type="ECO:0000313" key="3">
    <source>
        <dbReference type="Proteomes" id="UP000700596"/>
    </source>
</evidence>
<feature type="region of interest" description="Disordered" evidence="1">
    <location>
        <begin position="62"/>
        <end position="118"/>
    </location>
</feature>
<dbReference type="OrthoDB" id="3795043at2759"/>
<reference evidence="2" key="1">
    <citation type="journal article" date="2021" name="Nat. Commun.">
        <title>Genetic determinants of endophytism in the Arabidopsis root mycobiome.</title>
        <authorList>
            <person name="Mesny F."/>
            <person name="Miyauchi S."/>
            <person name="Thiergart T."/>
            <person name="Pickel B."/>
            <person name="Atanasova L."/>
            <person name="Karlsson M."/>
            <person name="Huettel B."/>
            <person name="Barry K.W."/>
            <person name="Haridas S."/>
            <person name="Chen C."/>
            <person name="Bauer D."/>
            <person name="Andreopoulos W."/>
            <person name="Pangilinan J."/>
            <person name="LaButti K."/>
            <person name="Riley R."/>
            <person name="Lipzen A."/>
            <person name="Clum A."/>
            <person name="Drula E."/>
            <person name="Henrissat B."/>
            <person name="Kohler A."/>
            <person name="Grigoriev I.V."/>
            <person name="Martin F.M."/>
            <person name="Hacquard S."/>
        </authorList>
    </citation>
    <scope>NUCLEOTIDE SEQUENCE</scope>
    <source>
        <strain evidence="2">MPI-CAGE-CH-0243</strain>
    </source>
</reference>
<protein>
    <submittedName>
        <fullName evidence="2">Uncharacterized protein</fullName>
    </submittedName>
</protein>
<feature type="compositionally biased region" description="Low complexity" evidence="1">
    <location>
        <begin position="725"/>
        <end position="739"/>
    </location>
</feature>
<comment type="caution">
    <text evidence="2">The sequence shown here is derived from an EMBL/GenBank/DDBJ whole genome shotgun (WGS) entry which is preliminary data.</text>
</comment>
<feature type="compositionally biased region" description="Low complexity" evidence="1">
    <location>
        <begin position="565"/>
        <end position="575"/>
    </location>
</feature>
<feature type="compositionally biased region" description="Basic and acidic residues" evidence="1">
    <location>
        <begin position="590"/>
        <end position="603"/>
    </location>
</feature>
<sequence length="946" mass="102969">MDADATLQTTKHSSYNIAHQNTKDQFQRFVFPSTSTNTSDVIPPRLYIQTNKSLHLKEDLAEGSVELPDEPESYSPRKPIPVQWGPNLQTAQRAQMRTQKKTGDSPIESGRKTIRGARSAVDLKRANGAEAAGFLTKSAGVPVETNLNSPISLRAPGKLRHTASKPSTKSPLASPTHSPTVKITMSPSRSPRVSHNDSSGHINSSRPVAQKGTHSSVSSNEGGSIYVTANQSPTTALQSVTKSRLPLQHSRGKSEPYLRDLPSAKLTLTRLATPKLALRIPRSNASTDRKPSLVANNACLTSLESPTSPLQASRIPLSLPSAKNVQEKGGAKASPPLLTTINRLRPAKCGLFNKTTKPHGAAEETDQDSSQILFSNHTNDSDVYGSLIEAANKFSLPETPKAPKRRHVRTMNSSGRTPIISRESSDDRTANTSTLSKSKSRRQGNVTSNTDVMNDQVDEHAILESYLTQSILPDERVKDTAAKNIDLSTVGQLGTAKTRSISDVTTSSQATRVTSLASNNTVRGARCVVTGEGSSDRKDSAIVHNRRKSDASGPSYSEQPDCDESTSTASASPSSVFRSVTDCQDSISESDTKNDSLRQHIHSESSLSNLPSDLRATAPEFIPSLSSQETNMPVTEQYEQSGGVYLGNPFLLDSSGIPMYYRWYYIPFADGFPFDFTNFMPRFSSTRKNKNRAWKKFKQYSPQKPRKEVETSATSKTISNRQADDSPVSVVPSGSPDPVMNTPSDTTVTEDPSVEKFATDAIHDNEAFNAPFADQMRAVQSHSDLGHTNAEDQPKERFDWSEISNVPSRSQNLQTGLHASHTHQNNPYLSGQDPFGSIRSGHYTLPHRGRFAHYQRGYQARYPNNGLYDNYAGPSRSRYGGPSAGVPLHQTAPFPSPAPPGRPVMSNFSKDSVGFLEGNDCGLIQIESAVEIAHPTRLCDSCVSDH</sequence>
<feature type="region of interest" description="Disordered" evidence="1">
    <location>
        <begin position="697"/>
        <end position="752"/>
    </location>
</feature>
<feature type="region of interest" description="Disordered" evidence="1">
    <location>
        <begin position="237"/>
        <end position="256"/>
    </location>
</feature>
<name>A0A9P9IIK0_9PLEO</name>
<feature type="region of interest" description="Disordered" evidence="1">
    <location>
        <begin position="397"/>
        <end position="453"/>
    </location>
</feature>
<evidence type="ECO:0000256" key="1">
    <source>
        <dbReference type="SAM" id="MobiDB-lite"/>
    </source>
</evidence>
<dbReference type="EMBL" id="JAGMWT010000010">
    <property type="protein sequence ID" value="KAH7120829.1"/>
    <property type="molecule type" value="Genomic_DNA"/>
</dbReference>
<proteinExistence type="predicted"/>
<feature type="compositionally biased region" description="Polar residues" evidence="1">
    <location>
        <begin position="711"/>
        <end position="721"/>
    </location>
</feature>
<feature type="region of interest" description="Disordered" evidence="1">
    <location>
        <begin position="527"/>
        <end position="612"/>
    </location>
</feature>
<feature type="region of interest" description="Disordered" evidence="1">
    <location>
        <begin position="808"/>
        <end position="835"/>
    </location>
</feature>
<feature type="region of interest" description="Disordered" evidence="1">
    <location>
        <begin position="144"/>
        <end position="227"/>
    </location>
</feature>
<feature type="compositionally biased region" description="Polar residues" evidence="1">
    <location>
        <begin position="808"/>
        <end position="829"/>
    </location>
</feature>
<dbReference type="Proteomes" id="UP000700596">
    <property type="component" value="Unassembled WGS sequence"/>
</dbReference>
<dbReference type="AlphaFoldDB" id="A0A9P9IIK0"/>
<feature type="compositionally biased region" description="Polar residues" evidence="1">
    <location>
        <begin position="164"/>
        <end position="227"/>
    </location>
</feature>
<feature type="compositionally biased region" description="Polar residues" evidence="1">
    <location>
        <begin position="430"/>
        <end position="453"/>
    </location>
</feature>
<organism evidence="2 3">
    <name type="scientific">Dendryphion nanum</name>
    <dbReference type="NCBI Taxonomy" id="256645"/>
    <lineage>
        <taxon>Eukaryota</taxon>
        <taxon>Fungi</taxon>
        <taxon>Dikarya</taxon>
        <taxon>Ascomycota</taxon>
        <taxon>Pezizomycotina</taxon>
        <taxon>Dothideomycetes</taxon>
        <taxon>Pleosporomycetidae</taxon>
        <taxon>Pleosporales</taxon>
        <taxon>Torulaceae</taxon>
        <taxon>Dendryphion</taxon>
    </lineage>
</organism>
<feature type="region of interest" description="Disordered" evidence="1">
    <location>
        <begin position="351"/>
        <end position="370"/>
    </location>
</feature>
<gene>
    <name evidence="2" type="ORF">B0J11DRAFT_50078</name>
</gene>
<accession>A0A9P9IIK0</accession>
<keyword evidence="3" id="KW-1185">Reference proteome</keyword>